<accession>A0ABY9HD25</accession>
<proteinExistence type="predicted"/>
<keyword evidence="1" id="KW-0472">Membrane</keyword>
<dbReference type="Proteomes" id="UP001237011">
    <property type="component" value="Chromosome"/>
</dbReference>
<sequence>MDSISFLQSAPNAQPQSANTYMDSFVNALKWINNNMGNVSIWLPIVLTIVILISFVIGFFYRYKWSIFKLVNIALTMVISIIAYTALEKTLQAYIKDQKEVQLLAKSALPFAITLLALVFYLSIWVLFFIICSIVQLATIGRRKHKQQQRVMNGKAANNNVARFIWGSTNAILTIPGALLVGNILTTAIPYTNSTTKSTTWGVKILTLNKGGSLSGIGSGIAAGYELYTKGSKLFELLQKNPSEWNKENIIETLQALQAASNLLNNEQIQNVISEASAQYASDIVQKSGAVNTVKNYEDELIKKDPTYLTLTTQKQKDALTKYIATEITQATQDAIKDAGKEAEEYLNITKYVIASVNEETQDKLINIFASVLNTNSEINSKVNTNEIAKAWIETLAKTPLPKDNQKASTQASLVSKLIKEELLQRGYNA</sequence>
<keyword evidence="3" id="KW-1185">Reference proteome</keyword>
<evidence type="ECO:0000256" key="1">
    <source>
        <dbReference type="SAM" id="Phobius"/>
    </source>
</evidence>
<evidence type="ECO:0000313" key="3">
    <source>
        <dbReference type="Proteomes" id="UP001237011"/>
    </source>
</evidence>
<dbReference type="EMBL" id="CP132191">
    <property type="protein sequence ID" value="WLP85578.1"/>
    <property type="molecule type" value="Genomic_DNA"/>
</dbReference>
<gene>
    <name evidence="2" type="ORF">Q8852_00165</name>
</gene>
<organism evidence="2 3">
    <name type="scientific">Mycoplasma seminis</name>
    <dbReference type="NCBI Taxonomy" id="512749"/>
    <lineage>
        <taxon>Bacteria</taxon>
        <taxon>Bacillati</taxon>
        <taxon>Mycoplasmatota</taxon>
        <taxon>Mollicutes</taxon>
        <taxon>Mycoplasmataceae</taxon>
        <taxon>Mycoplasma</taxon>
    </lineage>
</organism>
<feature type="transmembrane region" description="Helical" evidence="1">
    <location>
        <begin position="41"/>
        <end position="60"/>
    </location>
</feature>
<feature type="transmembrane region" description="Helical" evidence="1">
    <location>
        <begin position="107"/>
        <end position="140"/>
    </location>
</feature>
<dbReference type="RefSeq" id="WP_305938008.1">
    <property type="nucleotide sequence ID" value="NZ_CP132191.1"/>
</dbReference>
<name>A0ABY9HD25_9MOLU</name>
<feature type="transmembrane region" description="Helical" evidence="1">
    <location>
        <begin position="67"/>
        <end position="87"/>
    </location>
</feature>
<evidence type="ECO:0000313" key="2">
    <source>
        <dbReference type="EMBL" id="WLP85578.1"/>
    </source>
</evidence>
<keyword evidence="1" id="KW-1133">Transmembrane helix</keyword>
<reference evidence="2" key="1">
    <citation type="submission" date="2023-08" db="EMBL/GenBank/DDBJ databases">
        <title>Complete genome sequence of Mycoplasma seminis 2200.</title>
        <authorList>
            <person name="Spergser J."/>
        </authorList>
    </citation>
    <scope>NUCLEOTIDE SEQUENCE [LARGE SCALE GENOMIC DNA]</scope>
    <source>
        <strain evidence="2">2200</strain>
    </source>
</reference>
<protein>
    <submittedName>
        <fullName evidence="2">Uncharacterized protein</fullName>
    </submittedName>
</protein>
<keyword evidence="1" id="KW-0812">Transmembrane</keyword>
<feature type="transmembrane region" description="Helical" evidence="1">
    <location>
        <begin position="161"/>
        <end position="185"/>
    </location>
</feature>